<evidence type="ECO:0000313" key="1">
    <source>
        <dbReference type="EMBL" id="KAJ9096684.1"/>
    </source>
</evidence>
<dbReference type="Proteomes" id="UP001241377">
    <property type="component" value="Unassembled WGS sequence"/>
</dbReference>
<reference evidence="1" key="1">
    <citation type="submission" date="2023-04" db="EMBL/GenBank/DDBJ databases">
        <title>Draft Genome sequencing of Naganishia species isolated from polar environments using Oxford Nanopore Technology.</title>
        <authorList>
            <person name="Leo P."/>
            <person name="Venkateswaran K."/>
        </authorList>
    </citation>
    <scope>NUCLEOTIDE SEQUENCE</scope>
    <source>
        <strain evidence="1">MNA-CCFEE 5261</strain>
    </source>
</reference>
<organism evidence="1 2">
    <name type="scientific">Naganishia cerealis</name>
    <dbReference type="NCBI Taxonomy" id="610337"/>
    <lineage>
        <taxon>Eukaryota</taxon>
        <taxon>Fungi</taxon>
        <taxon>Dikarya</taxon>
        <taxon>Basidiomycota</taxon>
        <taxon>Agaricomycotina</taxon>
        <taxon>Tremellomycetes</taxon>
        <taxon>Filobasidiales</taxon>
        <taxon>Filobasidiaceae</taxon>
        <taxon>Naganishia</taxon>
    </lineage>
</organism>
<dbReference type="EMBL" id="JASBWR010000091">
    <property type="protein sequence ID" value="KAJ9096684.1"/>
    <property type="molecule type" value="Genomic_DNA"/>
</dbReference>
<gene>
    <name evidence="1" type="ORF">QFC19_007067</name>
</gene>
<proteinExistence type="predicted"/>
<name>A0ACC2VBE0_9TREE</name>
<comment type="caution">
    <text evidence="1">The sequence shown here is derived from an EMBL/GenBank/DDBJ whole genome shotgun (WGS) entry which is preliminary data.</text>
</comment>
<accession>A0ACC2VBE0</accession>
<sequence length="613" mass="67972">MSHSFGSGSSLVITPREGNNLTPSTTAGKTQTVFIHKLYDMLSDPDLSHLIWWAPSNESFYLLPTEEFSKVLALYFKHTNIASFIRQLNMYGFHKVNDAFQNDDTSTDSNSNSTNTTHNLPQESSRWEFKHSAGHFRKGDVDSLRLIKRRSLRNVNSPKEVVNIKSIPTSVPASITQDRDHDDFPQLPSTPLALKQLPQVVESARTTTGGPTLAPPAPHTQAQPQGSASANMVVELNNNLNSLRSDCFALAARVDAVVTDSRESHMEMLQVVELLQRLVSTQDFLVKEKLAEKTDEKVVSPVTSPEAATAAATAAALADLRTRLHNRLQQPLLQPMAPAAPQSRNSSNPNIVPQQYPLNPYFSIYSQDRVFRFNSATEQPHERNMSFMDPLQRPQELDPRLRVESKSNSPLSASGPPAVHTTLPSSSRLPQPKQQIIASSPQPLHGMSSGRTSLLERIDRNRSVSPAQVPKNYQQYPFPIMTPNPSAHLPVRRTSSMPTIDPPTPDVHTSYFPRRSLTDSGVVSDDPPRSLPTYSQTLLPTVSTANTTPSELPQHHHNNPQQKSLLLPSVSELDKSLKSGGSYLLMNLLASPSYNNKRRVDDDHEGADKRFRP</sequence>
<evidence type="ECO:0000313" key="2">
    <source>
        <dbReference type="Proteomes" id="UP001241377"/>
    </source>
</evidence>
<keyword evidence="2" id="KW-1185">Reference proteome</keyword>
<protein>
    <submittedName>
        <fullName evidence="1">Uncharacterized protein</fullName>
    </submittedName>
</protein>